<evidence type="ECO:0000256" key="2">
    <source>
        <dbReference type="ARBA" id="ARBA00023125"/>
    </source>
</evidence>
<evidence type="ECO:0000259" key="4">
    <source>
        <dbReference type="PROSITE" id="PS01124"/>
    </source>
</evidence>
<sequence length="305" mass="33480">MPEVIEHVHRGRAPVPLEPGLLSPLGPEEWRVRIRSLEVDGARADYLDCDPHRFDVPPLEERPEGRLPLMLVVVLSGRSDGVVGGRRVPMAPQRALLLDGRAGMTFEVSEPLRAMRLLVDLAHLPPDLLGRMGEPCLTLKDTPLVLGCVGLISGLLQVHNGTVEPHDETAVSQPLIALQASLLEEALRERPSGDPIPSSRRECIEVYVEEHLGDRSLSVASIAASLGVTVRTVHAAFEGTSDTVGALVRRRRVARAQTVLALRTDPPNVGALAARVGLTRDQLTRIFRAETGRTVVEWWREHHER</sequence>
<evidence type="ECO:0000256" key="1">
    <source>
        <dbReference type="ARBA" id="ARBA00023015"/>
    </source>
</evidence>
<dbReference type="RefSeq" id="WP_377931821.1">
    <property type="nucleotide sequence ID" value="NZ_JBHUEA010000003.1"/>
</dbReference>
<gene>
    <name evidence="5" type="ORF">ACFSBI_02805</name>
</gene>
<evidence type="ECO:0000256" key="3">
    <source>
        <dbReference type="ARBA" id="ARBA00023163"/>
    </source>
</evidence>
<proteinExistence type="predicted"/>
<dbReference type="PROSITE" id="PS01124">
    <property type="entry name" value="HTH_ARAC_FAMILY_2"/>
    <property type="match status" value="1"/>
</dbReference>
<keyword evidence="2" id="KW-0238">DNA-binding</keyword>
<keyword evidence="3" id="KW-0804">Transcription</keyword>
<dbReference type="EMBL" id="JBHUEA010000003">
    <property type="protein sequence ID" value="MFD1720468.1"/>
    <property type="molecule type" value="Genomic_DNA"/>
</dbReference>
<dbReference type="Proteomes" id="UP001597347">
    <property type="component" value="Unassembled WGS sequence"/>
</dbReference>
<comment type="caution">
    <text evidence="5">The sequence shown here is derived from an EMBL/GenBank/DDBJ whole genome shotgun (WGS) entry which is preliminary data.</text>
</comment>
<name>A0ABW4LAA2_9MICO</name>
<evidence type="ECO:0000313" key="5">
    <source>
        <dbReference type="EMBL" id="MFD1720468.1"/>
    </source>
</evidence>
<dbReference type="InterPro" id="IPR009057">
    <property type="entry name" value="Homeodomain-like_sf"/>
</dbReference>
<dbReference type="SUPFAM" id="SSF46689">
    <property type="entry name" value="Homeodomain-like"/>
    <property type="match status" value="1"/>
</dbReference>
<dbReference type="InterPro" id="IPR018060">
    <property type="entry name" value="HTH_AraC"/>
</dbReference>
<dbReference type="PANTHER" id="PTHR46796">
    <property type="entry name" value="HTH-TYPE TRANSCRIPTIONAL ACTIVATOR RHAS-RELATED"/>
    <property type="match status" value="1"/>
</dbReference>
<keyword evidence="1" id="KW-0805">Transcription regulation</keyword>
<accession>A0ABW4LAA2</accession>
<feature type="domain" description="HTH araC/xylS-type" evidence="4">
    <location>
        <begin position="202"/>
        <end position="301"/>
    </location>
</feature>
<dbReference type="Gene3D" id="1.10.10.60">
    <property type="entry name" value="Homeodomain-like"/>
    <property type="match status" value="1"/>
</dbReference>
<dbReference type="PANTHER" id="PTHR46796:SF6">
    <property type="entry name" value="ARAC SUBFAMILY"/>
    <property type="match status" value="1"/>
</dbReference>
<dbReference type="InterPro" id="IPR050204">
    <property type="entry name" value="AraC_XylS_family_regulators"/>
</dbReference>
<protein>
    <recommendedName>
        <fullName evidence="4">HTH araC/xylS-type domain-containing protein</fullName>
    </recommendedName>
</protein>
<evidence type="ECO:0000313" key="6">
    <source>
        <dbReference type="Proteomes" id="UP001597347"/>
    </source>
</evidence>
<organism evidence="5 6">
    <name type="scientific">Amnibacterium endophyticum</name>
    <dbReference type="NCBI Taxonomy" id="2109337"/>
    <lineage>
        <taxon>Bacteria</taxon>
        <taxon>Bacillati</taxon>
        <taxon>Actinomycetota</taxon>
        <taxon>Actinomycetes</taxon>
        <taxon>Micrococcales</taxon>
        <taxon>Microbacteriaceae</taxon>
        <taxon>Amnibacterium</taxon>
    </lineage>
</organism>
<keyword evidence="6" id="KW-1185">Reference proteome</keyword>
<reference evidence="6" key="1">
    <citation type="journal article" date="2019" name="Int. J. Syst. Evol. Microbiol.">
        <title>The Global Catalogue of Microorganisms (GCM) 10K type strain sequencing project: providing services to taxonomists for standard genome sequencing and annotation.</title>
        <authorList>
            <consortium name="The Broad Institute Genomics Platform"/>
            <consortium name="The Broad Institute Genome Sequencing Center for Infectious Disease"/>
            <person name="Wu L."/>
            <person name="Ma J."/>
        </authorList>
    </citation>
    <scope>NUCLEOTIDE SEQUENCE [LARGE SCALE GENOMIC DNA]</scope>
    <source>
        <strain evidence="6">CGMCC 1.12471</strain>
    </source>
</reference>
<dbReference type="SMART" id="SM00342">
    <property type="entry name" value="HTH_ARAC"/>
    <property type="match status" value="1"/>
</dbReference>